<dbReference type="PANTHER" id="PTHR22911">
    <property type="entry name" value="ACYL-MALONYL CONDENSING ENZYME-RELATED"/>
    <property type="match status" value="1"/>
</dbReference>
<keyword evidence="1" id="KW-1133">Transmembrane helix</keyword>
<dbReference type="SUPFAM" id="SSF103481">
    <property type="entry name" value="Multidrug resistance efflux transporter EmrE"/>
    <property type="match status" value="2"/>
</dbReference>
<feature type="transmembrane region" description="Helical" evidence="1">
    <location>
        <begin position="133"/>
        <end position="150"/>
    </location>
</feature>
<name>A0ABT8ZWB5_9SPHN</name>
<organism evidence="3 4">
    <name type="scientific">Sphingomonas immobilis</name>
    <dbReference type="NCBI Taxonomy" id="3063997"/>
    <lineage>
        <taxon>Bacteria</taxon>
        <taxon>Pseudomonadati</taxon>
        <taxon>Pseudomonadota</taxon>
        <taxon>Alphaproteobacteria</taxon>
        <taxon>Sphingomonadales</taxon>
        <taxon>Sphingomonadaceae</taxon>
        <taxon>Sphingomonas</taxon>
    </lineage>
</organism>
<accession>A0ABT8ZWB5</accession>
<dbReference type="Pfam" id="PF00892">
    <property type="entry name" value="EamA"/>
    <property type="match status" value="2"/>
</dbReference>
<dbReference type="InterPro" id="IPR000620">
    <property type="entry name" value="EamA_dom"/>
</dbReference>
<feature type="domain" description="EamA" evidence="2">
    <location>
        <begin position="1"/>
        <end position="121"/>
    </location>
</feature>
<feature type="transmembrane region" description="Helical" evidence="1">
    <location>
        <begin position="81"/>
        <end position="100"/>
    </location>
</feature>
<keyword evidence="4" id="KW-1185">Reference proteome</keyword>
<keyword evidence="1" id="KW-0812">Transmembrane</keyword>
<keyword evidence="1" id="KW-0472">Membrane</keyword>
<protein>
    <submittedName>
        <fullName evidence="3">DMT family transporter</fullName>
    </submittedName>
</protein>
<dbReference type="PANTHER" id="PTHR22911:SF106">
    <property type="entry name" value="INTEGRAL MEMBRANE PROTEIN"/>
    <property type="match status" value="1"/>
</dbReference>
<feature type="domain" description="EamA" evidence="2">
    <location>
        <begin position="134"/>
        <end position="266"/>
    </location>
</feature>
<feature type="transmembrane region" description="Helical" evidence="1">
    <location>
        <begin position="251"/>
        <end position="269"/>
    </location>
</feature>
<evidence type="ECO:0000313" key="3">
    <source>
        <dbReference type="EMBL" id="MDO7841872.1"/>
    </source>
</evidence>
<dbReference type="Proteomes" id="UP001176468">
    <property type="component" value="Unassembled WGS sequence"/>
</dbReference>
<reference evidence="3" key="1">
    <citation type="submission" date="2023-07" db="EMBL/GenBank/DDBJ databases">
        <authorList>
            <person name="Kim M.K."/>
        </authorList>
    </citation>
    <scope>NUCLEOTIDE SEQUENCE</scope>
    <source>
        <strain evidence="3">CA1-15</strain>
    </source>
</reference>
<proteinExistence type="predicted"/>
<dbReference type="Gene3D" id="1.10.3730.20">
    <property type="match status" value="2"/>
</dbReference>
<dbReference type="RefSeq" id="WP_304560331.1">
    <property type="nucleotide sequence ID" value="NZ_JAUQSZ010000003.1"/>
</dbReference>
<feature type="transmembrane region" description="Helical" evidence="1">
    <location>
        <begin position="195"/>
        <end position="217"/>
    </location>
</feature>
<evidence type="ECO:0000256" key="1">
    <source>
        <dbReference type="SAM" id="Phobius"/>
    </source>
</evidence>
<feature type="transmembrane region" description="Helical" evidence="1">
    <location>
        <begin position="223"/>
        <end position="244"/>
    </location>
</feature>
<feature type="transmembrane region" description="Helical" evidence="1">
    <location>
        <begin position="21"/>
        <end position="43"/>
    </location>
</feature>
<feature type="transmembrane region" description="Helical" evidence="1">
    <location>
        <begin position="49"/>
        <end position="69"/>
    </location>
</feature>
<feature type="transmembrane region" description="Helical" evidence="1">
    <location>
        <begin position="162"/>
        <end position="183"/>
    </location>
</feature>
<evidence type="ECO:0000259" key="2">
    <source>
        <dbReference type="Pfam" id="PF00892"/>
    </source>
</evidence>
<dbReference type="EMBL" id="JAUQSZ010000003">
    <property type="protein sequence ID" value="MDO7841872.1"/>
    <property type="molecule type" value="Genomic_DNA"/>
</dbReference>
<dbReference type="InterPro" id="IPR037185">
    <property type="entry name" value="EmrE-like"/>
</dbReference>
<sequence>MLLAAMLHASWNALLRAGSDRLWSITIMCIAVGLVCVLAIPFVPIPARASWGCVLLSGLFHVGYNLFLIQTYRHGDLGQTYPIARGVSPLLISLGAALFAHELPDTMSLIGILLVSGGIVSLAFQGRALGRDTLLYALGTGCFIGAYSVTDGIGVRLSRTPVGYTLWMSLMSGLFMPPVYAFARDWRGLIRGPRETGLAATGGIVSVLAYGIVIFAMSFGPMGAVSALRETSVVFAALIGWLFLRERLTAYRIGACVVVATGGLFIGHAI</sequence>
<gene>
    <name evidence="3" type="ORF">Q5H94_06010</name>
</gene>
<evidence type="ECO:0000313" key="4">
    <source>
        <dbReference type="Proteomes" id="UP001176468"/>
    </source>
</evidence>
<feature type="transmembrane region" description="Helical" evidence="1">
    <location>
        <begin position="106"/>
        <end position="124"/>
    </location>
</feature>
<comment type="caution">
    <text evidence="3">The sequence shown here is derived from an EMBL/GenBank/DDBJ whole genome shotgun (WGS) entry which is preliminary data.</text>
</comment>